<sequence length="80" mass="9255">MSTTMTIRLEDDTKDRLDKLAEATQRSRSFLAAEAIREYVELNEWQVSEIRTAIGEADRGAFAADDEVKRFFADWRRRAG</sequence>
<dbReference type="InterPro" id="IPR010985">
    <property type="entry name" value="Ribbon_hlx_hlx"/>
</dbReference>
<dbReference type="InterPro" id="IPR002145">
    <property type="entry name" value="CopG"/>
</dbReference>
<dbReference type="EMBL" id="QICN01000005">
    <property type="protein sequence ID" value="PXV67717.1"/>
    <property type="molecule type" value="Genomic_DNA"/>
</dbReference>
<feature type="domain" description="Ribbon-helix-helix protein CopG" evidence="1">
    <location>
        <begin position="6"/>
        <end position="41"/>
    </location>
</feature>
<accession>A0A318E7P6</accession>
<keyword evidence="3" id="KW-1185">Reference proteome</keyword>
<dbReference type="AlphaFoldDB" id="A0A318E7P6"/>
<name>A0A318E7P6_9GAMM</name>
<dbReference type="Proteomes" id="UP000248330">
    <property type="component" value="Unassembled WGS sequence"/>
</dbReference>
<dbReference type="PANTHER" id="PTHR40688:SF2">
    <property type="entry name" value="RIBBON-HELIX-HELIX PROTEIN COPG DOMAIN-CONTAINING PROTEIN"/>
    <property type="match status" value="1"/>
</dbReference>
<dbReference type="SUPFAM" id="SSF47598">
    <property type="entry name" value="Ribbon-helix-helix"/>
    <property type="match status" value="1"/>
</dbReference>
<dbReference type="Pfam" id="PF01402">
    <property type="entry name" value="RHH_1"/>
    <property type="match status" value="1"/>
</dbReference>
<reference evidence="2 3" key="1">
    <citation type="submission" date="2018-04" db="EMBL/GenBank/DDBJ databases">
        <title>Genomic Encyclopedia of Type Strains, Phase IV (KMG-IV): sequencing the most valuable type-strain genomes for metagenomic binning, comparative biology and taxonomic classification.</title>
        <authorList>
            <person name="Goeker M."/>
        </authorList>
    </citation>
    <scope>NUCLEOTIDE SEQUENCE [LARGE SCALE GENOMIC DNA]</scope>
    <source>
        <strain evidence="2 3">DSM 104150</strain>
    </source>
</reference>
<dbReference type="InterPro" id="IPR052991">
    <property type="entry name" value="Non-func_TypeII_TA_Antitoxin"/>
</dbReference>
<gene>
    <name evidence="2" type="ORF">C8D93_10573</name>
</gene>
<dbReference type="OrthoDB" id="5298181at2"/>
<dbReference type="CDD" id="cd22233">
    <property type="entry name" value="RHH_CopAso-like"/>
    <property type="match status" value="1"/>
</dbReference>
<evidence type="ECO:0000313" key="2">
    <source>
        <dbReference type="EMBL" id="PXV67717.1"/>
    </source>
</evidence>
<evidence type="ECO:0000259" key="1">
    <source>
        <dbReference type="Pfam" id="PF01402"/>
    </source>
</evidence>
<protein>
    <submittedName>
        <fullName evidence="2">Putative transcriptional regulator</fullName>
    </submittedName>
</protein>
<dbReference type="RefSeq" id="WP_110265191.1">
    <property type="nucleotide sequence ID" value="NZ_CAKZQT010000001.1"/>
</dbReference>
<evidence type="ECO:0000313" key="3">
    <source>
        <dbReference type="Proteomes" id="UP000248330"/>
    </source>
</evidence>
<proteinExistence type="predicted"/>
<comment type="caution">
    <text evidence="2">The sequence shown here is derived from an EMBL/GenBank/DDBJ whole genome shotgun (WGS) entry which is preliminary data.</text>
</comment>
<dbReference type="InterPro" id="IPR013321">
    <property type="entry name" value="Arc_rbn_hlx_hlx"/>
</dbReference>
<dbReference type="PANTHER" id="PTHR40688">
    <property type="match status" value="1"/>
</dbReference>
<organism evidence="2 3">
    <name type="scientific">Sinimarinibacterium flocculans</name>
    <dbReference type="NCBI Taxonomy" id="985250"/>
    <lineage>
        <taxon>Bacteria</taxon>
        <taxon>Pseudomonadati</taxon>
        <taxon>Pseudomonadota</taxon>
        <taxon>Gammaproteobacteria</taxon>
        <taxon>Nevskiales</taxon>
        <taxon>Nevskiaceae</taxon>
        <taxon>Sinimarinibacterium</taxon>
    </lineage>
</organism>
<dbReference type="Gene3D" id="1.10.1220.10">
    <property type="entry name" value="Met repressor-like"/>
    <property type="match status" value="1"/>
</dbReference>
<dbReference type="GO" id="GO:0006355">
    <property type="term" value="P:regulation of DNA-templated transcription"/>
    <property type="evidence" value="ECO:0007669"/>
    <property type="project" value="InterPro"/>
</dbReference>